<protein>
    <submittedName>
        <fullName evidence="1">Uncharacterized protein</fullName>
    </submittedName>
</protein>
<accession>A0A4Y5NZT3</accession>
<reference evidence="1 2" key="1">
    <citation type="submission" date="2019-05" db="EMBL/GenBank/DDBJ databases">
        <authorList>
            <person name="Kistemaker R.M."/>
            <person name="Teasley A."/>
            <person name="Collins F.P."/>
            <person name="Cook L.J."/>
            <person name="Dishman K.E."/>
            <person name="Glover S.Z."/>
            <person name="Goodman I.J."/>
            <person name="Josey A.G."/>
            <person name="Pickens K.T."/>
            <person name="Moliis A.N."/>
            <person name="Ray T.E."/>
            <person name="Roseboro Y.S."/>
            <person name="Swarts R.A."/>
            <person name="Whitcomb A.M."/>
            <person name="Leonard J.E."/>
            <person name="Collins D.P."/>
            <person name="Washington J.M."/>
            <person name="Garlena R.A."/>
            <person name="Russell D.A."/>
            <person name="Pope W.H."/>
            <person name="Jacobs-Sera D."/>
            <person name="Hatfull G.F."/>
        </authorList>
    </citation>
    <scope>NUCLEOTIDE SEQUENCE [LARGE SCALE GENOMIC DNA]</scope>
</reference>
<proteinExistence type="predicted"/>
<evidence type="ECO:0000313" key="2">
    <source>
        <dbReference type="Proteomes" id="UP000308639"/>
    </source>
</evidence>
<sequence>MAGFAYEHVPIHVPNLEEVVAAEIRRITDEADRRIEEGVTDDIVTALRTKGWVCIPPIPTIPPENAADLAALTVLQRHGLEVEPGERPLSALGWAMGDGIPYEQALREYGDALVLVHGGTKP</sequence>
<gene>
    <name evidence="1" type="primary">13</name>
    <name evidence="1" type="ORF">SEA_PIPERIS_13</name>
</gene>
<name>A0A4Y5NZT3_9CAUD</name>
<dbReference type="EMBL" id="MK875798">
    <property type="protein sequence ID" value="QCW22571.1"/>
    <property type="molecule type" value="Genomic_DNA"/>
</dbReference>
<dbReference type="Proteomes" id="UP000308639">
    <property type="component" value="Segment"/>
</dbReference>
<organism evidence="1 2">
    <name type="scientific">Microbacterium phage Piperis</name>
    <dbReference type="NCBI Taxonomy" id="2584496"/>
    <lineage>
        <taxon>Viruses</taxon>
        <taxon>Duplodnaviria</taxon>
        <taxon>Heunggongvirae</taxon>
        <taxon>Uroviricota</taxon>
        <taxon>Caudoviricetes</taxon>
        <taxon>Hodgkinviridae</taxon>
        <taxon>Quhwahvirus</taxon>
        <taxon>Quhwahvirus pulchra</taxon>
        <taxon>Quhwahvirus kaihaidragon</taxon>
    </lineage>
</organism>
<evidence type="ECO:0000313" key="1">
    <source>
        <dbReference type="EMBL" id="QCW22571.1"/>
    </source>
</evidence>